<dbReference type="EMBL" id="FMUQ01000013">
    <property type="protein sequence ID" value="SCY16679.1"/>
    <property type="molecule type" value="Genomic_DNA"/>
</dbReference>
<comment type="caution">
    <text evidence="2">The sequence shown here is derived from an EMBL/GenBank/DDBJ whole genome shotgun (WGS) entry which is preliminary data.</text>
</comment>
<organism evidence="2 3">
    <name type="scientific">Basfia succiniciproducens</name>
    <dbReference type="NCBI Taxonomy" id="653940"/>
    <lineage>
        <taxon>Bacteria</taxon>
        <taxon>Pseudomonadati</taxon>
        <taxon>Pseudomonadota</taxon>
        <taxon>Gammaproteobacteria</taxon>
        <taxon>Pasteurellales</taxon>
        <taxon>Pasteurellaceae</taxon>
        <taxon>Basfia</taxon>
    </lineage>
</organism>
<keyword evidence="1" id="KW-0812">Transmembrane</keyword>
<feature type="transmembrane region" description="Helical" evidence="1">
    <location>
        <begin position="21"/>
        <end position="37"/>
    </location>
</feature>
<evidence type="ECO:0000313" key="3">
    <source>
        <dbReference type="Proteomes" id="UP000199588"/>
    </source>
</evidence>
<sequence length="127" mass="14639">MNFKDFIKAPPAEGYLKNSSKLVTALFIIAGLCYYFSKQYGGYAAVICLVIAFMVMFGQKLMLSQITKDFNEMYFAKKQFEETQNLDYIRFIQARATQILVDNKVLSEKAKRELGFLLQYAEGKLKK</sequence>
<feature type="transmembrane region" description="Helical" evidence="1">
    <location>
        <begin position="43"/>
        <end position="63"/>
    </location>
</feature>
<keyword evidence="1" id="KW-0472">Membrane</keyword>
<protein>
    <submittedName>
        <fullName evidence="2">Uncharacterized protein</fullName>
    </submittedName>
</protein>
<reference evidence="2 3" key="1">
    <citation type="submission" date="2016-10" db="EMBL/GenBank/DDBJ databases">
        <authorList>
            <person name="Varghese N."/>
            <person name="Submissions S."/>
        </authorList>
    </citation>
    <scope>NUCLEOTIDE SEQUENCE [LARGE SCALE GENOMIC DNA]</scope>
    <source>
        <strain evidence="2 3">DSM 22022</strain>
    </source>
</reference>
<keyword evidence="1" id="KW-1133">Transmembrane helix</keyword>
<evidence type="ECO:0000256" key="1">
    <source>
        <dbReference type="SAM" id="Phobius"/>
    </source>
</evidence>
<proteinExistence type="predicted"/>
<dbReference type="Proteomes" id="UP000199588">
    <property type="component" value="Unassembled WGS sequence"/>
</dbReference>
<evidence type="ECO:0000313" key="2">
    <source>
        <dbReference type="EMBL" id="SCY16679.1"/>
    </source>
</evidence>
<keyword evidence="3" id="KW-1185">Reference proteome</keyword>
<name>A0A1G5DPJ3_9PAST</name>
<dbReference type="RefSeq" id="WP_011201521.1">
    <property type="nucleotide sequence ID" value="NZ_CP015031.1"/>
</dbReference>
<accession>A0A1G5DPJ3</accession>
<gene>
    <name evidence="2" type="ORF">SAMN02910354_01715</name>
</gene>